<feature type="transmembrane region" description="Helical" evidence="1">
    <location>
        <begin position="89"/>
        <end position="109"/>
    </location>
</feature>
<dbReference type="GO" id="GO:0006508">
    <property type="term" value="P:proteolysis"/>
    <property type="evidence" value="ECO:0007669"/>
    <property type="project" value="UniProtKB-KW"/>
</dbReference>
<feature type="transmembrane region" description="Helical" evidence="1">
    <location>
        <begin position="121"/>
        <end position="143"/>
    </location>
</feature>
<keyword evidence="3" id="KW-0482">Metalloprotease</keyword>
<keyword evidence="3" id="KW-0378">Hydrolase</keyword>
<evidence type="ECO:0000313" key="3">
    <source>
        <dbReference type="EMBL" id="PWE31858.1"/>
    </source>
</evidence>
<dbReference type="Proteomes" id="UP000244940">
    <property type="component" value="Unassembled WGS sequence"/>
</dbReference>
<reference evidence="3 4" key="1">
    <citation type="submission" date="2018-05" db="EMBL/GenBank/DDBJ databases">
        <title>Pararhodobacter marina sp. nov., isolated from deep-sea water of the Indian Ocean.</title>
        <authorList>
            <person name="Lai Q.Sr."/>
            <person name="Liu X."/>
            <person name="Shao Z."/>
        </authorList>
    </citation>
    <scope>NUCLEOTIDE SEQUENCE [LARGE SCALE GENOMIC DNA]</scope>
    <source>
        <strain evidence="3 4">CIC4N-9</strain>
    </source>
</reference>
<feature type="transmembrane region" description="Helical" evidence="1">
    <location>
        <begin position="248"/>
        <end position="271"/>
    </location>
</feature>
<evidence type="ECO:0000259" key="2">
    <source>
        <dbReference type="Pfam" id="PF02517"/>
    </source>
</evidence>
<accession>A0A2U2CJ01</accession>
<dbReference type="GO" id="GO:0008237">
    <property type="term" value="F:metallopeptidase activity"/>
    <property type="evidence" value="ECO:0007669"/>
    <property type="project" value="UniProtKB-KW"/>
</dbReference>
<dbReference type="GO" id="GO:0080120">
    <property type="term" value="P:CAAX-box protein maturation"/>
    <property type="evidence" value="ECO:0007669"/>
    <property type="project" value="UniProtKB-ARBA"/>
</dbReference>
<proteinExistence type="predicted"/>
<dbReference type="AlphaFoldDB" id="A0A2U2CJ01"/>
<feature type="transmembrane region" description="Helical" evidence="1">
    <location>
        <begin position="45"/>
        <end position="68"/>
    </location>
</feature>
<dbReference type="PANTHER" id="PTHR36435">
    <property type="entry name" value="SLR1288 PROTEIN"/>
    <property type="match status" value="1"/>
</dbReference>
<dbReference type="InterPro" id="IPR003675">
    <property type="entry name" value="Rce1/LyrA-like_dom"/>
</dbReference>
<keyword evidence="3" id="KW-0645">Protease</keyword>
<evidence type="ECO:0000256" key="1">
    <source>
        <dbReference type="SAM" id="Phobius"/>
    </source>
</evidence>
<name>A0A2U2CJ01_9RHOB</name>
<evidence type="ECO:0000313" key="4">
    <source>
        <dbReference type="Proteomes" id="UP000244940"/>
    </source>
</evidence>
<dbReference type="GO" id="GO:0004175">
    <property type="term" value="F:endopeptidase activity"/>
    <property type="evidence" value="ECO:0007669"/>
    <property type="project" value="UniProtKB-ARBA"/>
</dbReference>
<dbReference type="EMBL" id="QEYD01000001">
    <property type="protein sequence ID" value="PWE31858.1"/>
    <property type="molecule type" value="Genomic_DNA"/>
</dbReference>
<feature type="transmembrane region" description="Helical" evidence="1">
    <location>
        <begin position="5"/>
        <end position="25"/>
    </location>
</feature>
<dbReference type="InterPro" id="IPR052710">
    <property type="entry name" value="CAAX_protease"/>
</dbReference>
<keyword evidence="4" id="KW-1185">Reference proteome</keyword>
<organism evidence="3 4">
    <name type="scientific">Pararhodobacter marinus</name>
    <dbReference type="NCBI Taxonomy" id="2184063"/>
    <lineage>
        <taxon>Bacteria</taxon>
        <taxon>Pseudomonadati</taxon>
        <taxon>Pseudomonadota</taxon>
        <taxon>Alphaproteobacteria</taxon>
        <taxon>Rhodobacterales</taxon>
        <taxon>Paracoccaceae</taxon>
        <taxon>Pararhodobacter</taxon>
    </lineage>
</organism>
<feature type="domain" description="CAAX prenyl protease 2/Lysostaphin resistance protein A-like" evidence="2">
    <location>
        <begin position="124"/>
        <end position="220"/>
    </location>
</feature>
<dbReference type="Pfam" id="PF02517">
    <property type="entry name" value="Rce1-like"/>
    <property type="match status" value="1"/>
</dbReference>
<protein>
    <submittedName>
        <fullName evidence="3">CPBP family intramembrane metalloprotease domain-containing protein</fullName>
    </submittedName>
</protein>
<keyword evidence="1" id="KW-0812">Transmembrane</keyword>
<keyword evidence="1" id="KW-0472">Membrane</keyword>
<keyword evidence="1" id="KW-1133">Transmembrane helix</keyword>
<feature type="transmembrane region" description="Helical" evidence="1">
    <location>
        <begin position="155"/>
        <end position="176"/>
    </location>
</feature>
<feature type="transmembrane region" description="Helical" evidence="1">
    <location>
        <begin position="182"/>
        <end position="201"/>
    </location>
</feature>
<gene>
    <name evidence="3" type="ORF">C4N9_02335</name>
</gene>
<comment type="caution">
    <text evidence="3">The sequence shown here is derived from an EMBL/GenBank/DDBJ whole genome shotgun (WGS) entry which is preliminary data.</text>
</comment>
<dbReference type="PANTHER" id="PTHR36435:SF1">
    <property type="entry name" value="CAAX AMINO TERMINAL PROTEASE FAMILY PROTEIN"/>
    <property type="match status" value="1"/>
</dbReference>
<sequence>MLGLCLIGGVYFLWMVLTGVAIWLVQGLDGFEQSLQRISTGADPWSLILLLSTFLGGWLGVWIAVHLLHRRGLRSLLGRAPKVLRDFTLGVGAMILVGGGLTLAAAPLLPPLEMTPDPGRWLIFLPLALLGILIQTGAEELVFRGYLQSQLAARFGAPVVYLLVPSLLFGFAHFNAATLGDTVWYVFAATALFGLIASDLTQRSGALGLAWGLHFANNVIAILIVSVMGGLGGLALLRAPGGALAESVLRPILLADMVLMVIVWAVCRLWIRRR</sequence>
<feature type="transmembrane region" description="Helical" evidence="1">
    <location>
        <begin position="213"/>
        <end position="236"/>
    </location>
</feature>